<dbReference type="RefSeq" id="WP_264966627.1">
    <property type="nucleotide sequence ID" value="NZ_JAPDVK010000003.1"/>
</dbReference>
<dbReference type="Pfam" id="PF13181">
    <property type="entry name" value="TPR_8"/>
    <property type="match status" value="2"/>
</dbReference>
<dbReference type="AlphaFoldDB" id="A0AAP3BDI0"/>
<feature type="chain" id="PRO_5043019023" evidence="3">
    <location>
        <begin position="20"/>
        <end position="1020"/>
    </location>
</feature>
<proteinExistence type="predicted"/>
<dbReference type="GO" id="GO:0042834">
    <property type="term" value="F:peptidoglycan binding"/>
    <property type="evidence" value="ECO:0007669"/>
    <property type="project" value="InterPro"/>
</dbReference>
<dbReference type="Proteomes" id="UP001209344">
    <property type="component" value="Unassembled WGS sequence"/>
</dbReference>
<dbReference type="EMBL" id="JAPDVK010000003">
    <property type="protein sequence ID" value="MCW4129086.1"/>
    <property type="molecule type" value="Genomic_DNA"/>
</dbReference>
<feature type="region of interest" description="Disordered" evidence="2">
    <location>
        <begin position="453"/>
        <end position="486"/>
    </location>
</feature>
<protein>
    <submittedName>
        <fullName evidence="5">Tetratricopeptide repeat protein</fullName>
    </submittedName>
</protein>
<evidence type="ECO:0000256" key="1">
    <source>
        <dbReference type="PROSITE-ProRule" id="PRU00339"/>
    </source>
</evidence>
<feature type="signal peptide" evidence="3">
    <location>
        <begin position="1"/>
        <end position="19"/>
    </location>
</feature>
<accession>A0AAP3BDI0</accession>
<gene>
    <name evidence="5" type="ORF">ONT16_12685</name>
</gene>
<evidence type="ECO:0000313" key="5">
    <source>
        <dbReference type="EMBL" id="MCW4129086.1"/>
    </source>
</evidence>
<organism evidence="5 6">
    <name type="scientific">Segatella copri</name>
    <dbReference type="NCBI Taxonomy" id="165179"/>
    <lineage>
        <taxon>Bacteria</taxon>
        <taxon>Pseudomonadati</taxon>
        <taxon>Bacteroidota</taxon>
        <taxon>Bacteroidia</taxon>
        <taxon>Bacteroidales</taxon>
        <taxon>Prevotellaceae</taxon>
        <taxon>Segatella</taxon>
    </lineage>
</organism>
<feature type="compositionally biased region" description="Polar residues" evidence="2">
    <location>
        <begin position="546"/>
        <end position="574"/>
    </location>
</feature>
<feature type="region of interest" description="Disordered" evidence="2">
    <location>
        <begin position="960"/>
        <end position="1020"/>
    </location>
</feature>
<keyword evidence="3" id="KW-0732">Signal</keyword>
<dbReference type="Pfam" id="PF13174">
    <property type="entry name" value="TPR_6"/>
    <property type="match status" value="1"/>
</dbReference>
<sequence length="1020" mass="117327">MKGKSPIKHLFLIGLAVIAVNLTGCSTQKNTAQSRWWHAFNARYNTYYNGTVAYIDGALEKEEGNRDNFTEQIPLYTVGNKNSRDLGKANFDRAIEKCEKAIHQHSIKRRPVWEPGKRKTAKDIEWLSRREYNPFLWKAWMLMGRSQFQKGDFEGAAATFSYMSRLYSTQPAIYGKARAWLAKCYIEQGWTYDAEDVIRNIQRDSIHWRAQKEWDYAFADYYIHTGDARKAIPYLRKVISHEMRHKQKARQWYLMGQLQASIGNQQEAYQAFRHVIRLNPPYELEFNARIAITEVLASGNSRKMISRLKRMAASDKNKDYLDQVYYAIGNIHLAQKDTLHAIYAYEKGNQKATRNGIEKGVLLQRLGNLYWETERYADAKRCYGEAIGLLDQDRKDYPQLAHRSKVLDELVPYTDAIALQDSLQSIAKMDERDRNAAIDRVIAALKRKEKEEERRRWDDGAEMNSEFDGGNDGNGSGKDSRNGFGNGFGNASGNEFGNNNTWYFYSPVAVSQGKALFEKLWGKRKNLDNWQRINKTVVAWAQETDIAQGTDSEQGTTSAQGTDRDSLPQSSPQKESGRPSADSASLDPHQRAYYLAQIPFTQEQMSASNQLLADGLYHAGIIFKDRLDNLTQSEKMLLRLVDNYPDFAHLDDAYYHLYLLYSRKKQTQMANSYVEKLKKDYPESQFTALLSDPYYLENARMGVHIEDSIYTLTYQAFKEGKYEVVMRNSEISDKRFPTGANRDKFLFISGMTQLNEGKVSECLEKMNQVIAQYPNSRLSEMAGMIVNGVNAGRRLYGGKFDLNNIWAKRSDVLNSQDSTRQKGFSADRNDRFVFLLAYSPDSVNENQLLFEVAKYNFTTYMARNFDISIEDLQGLHRLQVSGFQNYDEARQYANELHQQAGILRLISKARSYVISEPNLELLGRNLSYDDYDKFYTRHFAPLKISKMHLLMEPAEIVVDKDSQKEEGTLEEENSQKEDAEDNGIYIESQPAEDTDTGIYFDDSNAPDSEADDEYIELDGF</sequence>
<comment type="caution">
    <text evidence="5">The sequence shown here is derived from an EMBL/GenBank/DDBJ whole genome shotgun (WGS) entry which is preliminary data.</text>
</comment>
<dbReference type="InterPro" id="IPR019734">
    <property type="entry name" value="TPR_rpt"/>
</dbReference>
<evidence type="ECO:0000256" key="2">
    <source>
        <dbReference type="SAM" id="MobiDB-lite"/>
    </source>
</evidence>
<dbReference type="Gene3D" id="1.25.40.10">
    <property type="entry name" value="Tetratricopeptide repeat domain"/>
    <property type="match status" value="3"/>
</dbReference>
<feature type="compositionally biased region" description="Acidic residues" evidence="2">
    <location>
        <begin position="1008"/>
        <end position="1020"/>
    </location>
</feature>
<name>A0AAP3BDI0_9BACT</name>
<reference evidence="5" key="1">
    <citation type="submission" date="2022-11" db="EMBL/GenBank/DDBJ databases">
        <title>Genomic repertoires linked with pathogenic potency of arthritogenic Prevotella copri isolated from the gut of rheumatoid arthritis patients.</title>
        <authorList>
            <person name="Nii T."/>
            <person name="Maeda Y."/>
            <person name="Motooka D."/>
            <person name="Naito M."/>
            <person name="Matsumoto Y."/>
            <person name="Ogawa T."/>
            <person name="Oguro-Igashira E."/>
            <person name="Kishikawa T."/>
            <person name="Yamashita M."/>
            <person name="Koizumi S."/>
            <person name="Kurakawa T."/>
            <person name="Okumura R."/>
            <person name="Kayama H."/>
            <person name="Murakami M."/>
            <person name="Sakaguchi T."/>
            <person name="Das B."/>
            <person name="Nakamura S."/>
            <person name="Okada Y."/>
            <person name="Kumanogoh A."/>
            <person name="Takeda K."/>
        </authorList>
    </citation>
    <scope>NUCLEOTIDE SEQUENCE</scope>
    <source>
        <strain evidence="5">F3-75</strain>
    </source>
</reference>
<dbReference type="PROSITE" id="PS51724">
    <property type="entry name" value="SPOR"/>
    <property type="match status" value="1"/>
</dbReference>
<feature type="compositionally biased region" description="Basic and acidic residues" evidence="2">
    <location>
        <begin position="960"/>
        <end position="977"/>
    </location>
</feature>
<dbReference type="InterPro" id="IPR007730">
    <property type="entry name" value="SPOR-like_dom"/>
</dbReference>
<dbReference type="PROSITE" id="PS50005">
    <property type="entry name" value="TPR"/>
    <property type="match status" value="1"/>
</dbReference>
<evidence type="ECO:0000256" key="3">
    <source>
        <dbReference type="SAM" id="SignalP"/>
    </source>
</evidence>
<evidence type="ECO:0000313" key="6">
    <source>
        <dbReference type="Proteomes" id="UP001209344"/>
    </source>
</evidence>
<feature type="region of interest" description="Disordered" evidence="2">
    <location>
        <begin position="546"/>
        <end position="585"/>
    </location>
</feature>
<dbReference type="InterPro" id="IPR011990">
    <property type="entry name" value="TPR-like_helical_dom_sf"/>
</dbReference>
<keyword evidence="1" id="KW-0802">TPR repeat</keyword>
<dbReference type="SUPFAM" id="SSF48452">
    <property type="entry name" value="TPR-like"/>
    <property type="match status" value="1"/>
</dbReference>
<feature type="repeat" description="TPR" evidence="1">
    <location>
        <begin position="249"/>
        <end position="282"/>
    </location>
</feature>
<feature type="domain" description="SPOR" evidence="4">
    <location>
        <begin position="826"/>
        <end position="909"/>
    </location>
</feature>
<evidence type="ECO:0000259" key="4">
    <source>
        <dbReference type="PROSITE" id="PS51724"/>
    </source>
</evidence>
<dbReference type="SMART" id="SM00028">
    <property type="entry name" value="TPR"/>
    <property type="match status" value="4"/>
</dbReference>